<organism evidence="2 3">
    <name type="scientific">Legionella beliardensis</name>
    <dbReference type="NCBI Taxonomy" id="91822"/>
    <lineage>
        <taxon>Bacteria</taxon>
        <taxon>Pseudomonadati</taxon>
        <taxon>Pseudomonadota</taxon>
        <taxon>Gammaproteobacteria</taxon>
        <taxon>Legionellales</taxon>
        <taxon>Legionellaceae</taxon>
        <taxon>Legionella</taxon>
    </lineage>
</organism>
<dbReference type="RefSeq" id="WP_115302814.1">
    <property type="nucleotide sequence ID" value="NZ_CAAAHO010000004.1"/>
</dbReference>
<dbReference type="PANTHER" id="PTHR35040:SF9">
    <property type="entry name" value="4-LIKE CELL SURFACE PROTEIN, PUTATIVE (AFU_ORTHOLOGUE AFUA_4G14080)-RELATED"/>
    <property type="match status" value="1"/>
</dbReference>
<dbReference type="EMBL" id="UGNV01000001">
    <property type="protein sequence ID" value="STX29116.1"/>
    <property type="molecule type" value="Genomic_DNA"/>
</dbReference>
<evidence type="ECO:0000256" key="1">
    <source>
        <dbReference type="SAM" id="SignalP"/>
    </source>
</evidence>
<dbReference type="Pfam" id="PF12138">
    <property type="entry name" value="Spherulin4"/>
    <property type="match status" value="1"/>
</dbReference>
<dbReference type="Proteomes" id="UP000254968">
    <property type="component" value="Unassembled WGS sequence"/>
</dbReference>
<gene>
    <name evidence="2" type="ORF">NCTC13315_01651</name>
</gene>
<accession>A0A378I361</accession>
<keyword evidence="1" id="KW-0732">Signal</keyword>
<reference evidence="2 3" key="1">
    <citation type="submission" date="2018-06" db="EMBL/GenBank/DDBJ databases">
        <authorList>
            <consortium name="Pathogen Informatics"/>
            <person name="Doyle S."/>
        </authorList>
    </citation>
    <scope>NUCLEOTIDE SEQUENCE [LARGE SCALE GENOMIC DNA]</scope>
    <source>
        <strain evidence="2 3">NCTC13315</strain>
    </source>
</reference>
<feature type="signal peptide" evidence="1">
    <location>
        <begin position="1"/>
        <end position="20"/>
    </location>
</feature>
<keyword evidence="3" id="KW-1185">Reference proteome</keyword>
<dbReference type="AlphaFoldDB" id="A0A378I361"/>
<evidence type="ECO:0000313" key="2">
    <source>
        <dbReference type="EMBL" id="STX29116.1"/>
    </source>
</evidence>
<protein>
    <submittedName>
        <fullName evidence="2">Spherulation-specific family 4</fullName>
    </submittedName>
</protein>
<sequence length="392" mass="42966">MSLKKISILSLYFYSCASWCAPLAADVIINPKAAAGPSSFTFSYGVTAPQDYSRIYIDVEHRADTGFPQGGLMANYLIENQTLYKYVGPGWNWTPVKSVSVTGSTVKTWVIPRSDLLPTQACAGNLDYLYQVESAAGISSLVKMNLPFPSTPDCDGGGENDSQKIAVPSYFYPCTGSSNCYWDQLIKAAPTAGIALINPANGPGSSKSTAYAQQVTRSKNAGQAVLGYVYTSYAKRSLAAVKADIDKFYQWYAVDGIFFDEGFSSNCGQLSYYQNLNNYVKAKGGKGITIVNFGTGTPECYINSADILVTFESDYRAYVNWRPVGWETKYPASRFWHLVYGTAQSSLSNAISLTKQRHAGWVYVTPDVLPNPWDTLPSAAYWTDEINRVSQP</sequence>
<proteinExistence type="predicted"/>
<evidence type="ECO:0000313" key="3">
    <source>
        <dbReference type="Proteomes" id="UP000254968"/>
    </source>
</evidence>
<dbReference type="OrthoDB" id="5642874at2"/>
<name>A0A378I361_9GAMM</name>
<dbReference type="PANTHER" id="PTHR35040">
    <property type="match status" value="1"/>
</dbReference>
<feature type="chain" id="PRO_5017054004" evidence="1">
    <location>
        <begin position="21"/>
        <end position="392"/>
    </location>
</feature>
<dbReference type="InterPro" id="IPR021986">
    <property type="entry name" value="Spherulin4"/>
</dbReference>